<feature type="non-terminal residue" evidence="2">
    <location>
        <position position="272"/>
    </location>
</feature>
<gene>
    <name evidence="2" type="ORF">PCOR1329_LOCUS59204</name>
</gene>
<feature type="compositionally biased region" description="Basic and acidic residues" evidence="1">
    <location>
        <begin position="59"/>
        <end position="71"/>
    </location>
</feature>
<comment type="caution">
    <text evidence="2">The sequence shown here is derived from an EMBL/GenBank/DDBJ whole genome shotgun (WGS) entry which is preliminary data.</text>
</comment>
<organism evidence="2 3">
    <name type="scientific">Prorocentrum cordatum</name>
    <dbReference type="NCBI Taxonomy" id="2364126"/>
    <lineage>
        <taxon>Eukaryota</taxon>
        <taxon>Sar</taxon>
        <taxon>Alveolata</taxon>
        <taxon>Dinophyceae</taxon>
        <taxon>Prorocentrales</taxon>
        <taxon>Prorocentraceae</taxon>
        <taxon>Prorocentrum</taxon>
    </lineage>
</organism>
<reference evidence="2" key="1">
    <citation type="submission" date="2023-10" db="EMBL/GenBank/DDBJ databases">
        <authorList>
            <person name="Chen Y."/>
            <person name="Shah S."/>
            <person name="Dougan E. K."/>
            <person name="Thang M."/>
            <person name="Chan C."/>
        </authorList>
    </citation>
    <scope>NUCLEOTIDE SEQUENCE [LARGE SCALE GENOMIC DNA]</scope>
</reference>
<evidence type="ECO:0000256" key="1">
    <source>
        <dbReference type="SAM" id="MobiDB-lite"/>
    </source>
</evidence>
<sequence>MSCANEPHLRASRKGAEPRARDGSFQGVADRCSPDHAGASSWTLRVRGTFLDPVAPPTMEKRRSSDPGVESERLSFFAEEEGYAAKLSEKMNGLGMSSAVAGFAAVFSSTQTSLSTRSSCTSSSSGSRAPTGKACPSDAPAPHGFPSTACVRHPALCRLPCQDLASCLASCRRKKMQHMDRKSRQIFGAMGRQAQVEVLRRTLAAKVAELGLGAEAARAVEAWHAEVAVAPPVQESSALTPAEAQRLRQCLEGLHLNDLCGVPAPCDVRRGL</sequence>
<accession>A0ABN9VLM3</accession>
<name>A0ABN9VLM3_9DINO</name>
<dbReference type="Proteomes" id="UP001189429">
    <property type="component" value="Unassembled WGS sequence"/>
</dbReference>
<feature type="region of interest" description="Disordered" evidence="1">
    <location>
        <begin position="1"/>
        <end position="71"/>
    </location>
</feature>
<feature type="region of interest" description="Disordered" evidence="1">
    <location>
        <begin position="115"/>
        <end position="138"/>
    </location>
</feature>
<keyword evidence="3" id="KW-1185">Reference proteome</keyword>
<protein>
    <submittedName>
        <fullName evidence="2">Uncharacterized protein</fullName>
    </submittedName>
</protein>
<evidence type="ECO:0000313" key="2">
    <source>
        <dbReference type="EMBL" id="CAK0874241.1"/>
    </source>
</evidence>
<feature type="compositionally biased region" description="Low complexity" evidence="1">
    <location>
        <begin position="115"/>
        <end position="127"/>
    </location>
</feature>
<dbReference type="EMBL" id="CAUYUJ010017375">
    <property type="protein sequence ID" value="CAK0874241.1"/>
    <property type="molecule type" value="Genomic_DNA"/>
</dbReference>
<proteinExistence type="predicted"/>
<evidence type="ECO:0000313" key="3">
    <source>
        <dbReference type="Proteomes" id="UP001189429"/>
    </source>
</evidence>